<dbReference type="AlphaFoldDB" id="A0AAP0X3D6"/>
<dbReference type="EMBL" id="JBBPBK010000006">
    <property type="protein sequence ID" value="KAK9283585.1"/>
    <property type="molecule type" value="Genomic_DNA"/>
</dbReference>
<evidence type="ECO:0000313" key="1">
    <source>
        <dbReference type="EMBL" id="KAK9283585.1"/>
    </source>
</evidence>
<dbReference type="PANTHER" id="PTHR35106:SF4">
    <property type="entry name" value="OS09G0485800 PROTEIN"/>
    <property type="match status" value="1"/>
</dbReference>
<protein>
    <submittedName>
        <fullName evidence="1">Uncharacterized protein</fullName>
    </submittedName>
</protein>
<dbReference type="Proteomes" id="UP001415857">
    <property type="component" value="Unassembled WGS sequence"/>
</dbReference>
<accession>A0AAP0X3D6</accession>
<proteinExistence type="predicted"/>
<keyword evidence="2" id="KW-1185">Reference proteome</keyword>
<gene>
    <name evidence="1" type="ORF">L1049_011834</name>
</gene>
<evidence type="ECO:0000313" key="2">
    <source>
        <dbReference type="Proteomes" id="UP001415857"/>
    </source>
</evidence>
<sequence>MALAYNIYQSLLSKPSNVLKSCSDINQRQPQIISPIHAEKRCLRCNTLYHDRDNSPTACSFHGHTTAFWDIPKLFAFAPPHQGIDGEWSDRSGVIVYKWNEKTNRPNTGSANWKKRWSCCAEYDENAAPCRRGWHVSYDDGFTLY</sequence>
<comment type="caution">
    <text evidence="1">The sequence shown here is derived from an EMBL/GenBank/DDBJ whole genome shotgun (WGS) entry which is preliminary data.</text>
</comment>
<organism evidence="1 2">
    <name type="scientific">Liquidambar formosana</name>
    <name type="common">Formosan gum</name>
    <dbReference type="NCBI Taxonomy" id="63359"/>
    <lineage>
        <taxon>Eukaryota</taxon>
        <taxon>Viridiplantae</taxon>
        <taxon>Streptophyta</taxon>
        <taxon>Embryophyta</taxon>
        <taxon>Tracheophyta</taxon>
        <taxon>Spermatophyta</taxon>
        <taxon>Magnoliopsida</taxon>
        <taxon>eudicotyledons</taxon>
        <taxon>Gunneridae</taxon>
        <taxon>Pentapetalae</taxon>
        <taxon>Saxifragales</taxon>
        <taxon>Altingiaceae</taxon>
        <taxon>Liquidambar</taxon>
    </lineage>
</organism>
<name>A0AAP0X3D6_LIQFO</name>
<reference evidence="1 2" key="1">
    <citation type="journal article" date="2024" name="Plant J.">
        <title>Genome sequences and population genomics reveal climatic adaptation and genomic divergence between two closely related sweetgum species.</title>
        <authorList>
            <person name="Xu W.Q."/>
            <person name="Ren C.Q."/>
            <person name="Zhang X.Y."/>
            <person name="Comes H.P."/>
            <person name="Liu X.H."/>
            <person name="Li Y.G."/>
            <person name="Kettle C.J."/>
            <person name="Jalonen R."/>
            <person name="Gaisberger H."/>
            <person name="Ma Y.Z."/>
            <person name="Qiu Y.X."/>
        </authorList>
    </citation>
    <scope>NUCLEOTIDE SEQUENCE [LARGE SCALE GENOMIC DNA]</scope>
    <source>
        <strain evidence="1">Hangzhou</strain>
    </source>
</reference>
<dbReference type="PANTHER" id="PTHR35106">
    <property type="entry name" value="BNAA07G25190D PROTEIN"/>
    <property type="match status" value="1"/>
</dbReference>